<dbReference type="EMBL" id="JAPWTK010000050">
    <property type="protein sequence ID" value="KAJ8954249.1"/>
    <property type="molecule type" value="Genomic_DNA"/>
</dbReference>
<feature type="domain" description="Egal-1 winged helix" evidence="2">
    <location>
        <begin position="97"/>
        <end position="163"/>
    </location>
</feature>
<proteinExistence type="predicted"/>
<evidence type="ECO:0000313" key="3">
    <source>
        <dbReference type="EMBL" id="KAJ8954249.1"/>
    </source>
</evidence>
<feature type="compositionally biased region" description="Polar residues" evidence="1">
    <location>
        <begin position="266"/>
        <end position="277"/>
    </location>
</feature>
<dbReference type="PANTHER" id="PTHR46814">
    <property type="entry name" value="EGALITARIAN, ISOFORM B"/>
    <property type="match status" value="1"/>
</dbReference>
<dbReference type="Proteomes" id="UP001162162">
    <property type="component" value="Unassembled WGS sequence"/>
</dbReference>
<dbReference type="InterPro" id="IPR056589">
    <property type="entry name" value="WH_Egal-1"/>
</dbReference>
<protein>
    <recommendedName>
        <fullName evidence="2">Egal-1 winged helix domain-containing protein</fullName>
    </recommendedName>
</protein>
<reference evidence="3" key="1">
    <citation type="journal article" date="2023" name="Insect Mol. Biol.">
        <title>Genome sequencing provides insights into the evolution of gene families encoding plant cell wall-degrading enzymes in longhorned beetles.</title>
        <authorList>
            <person name="Shin N.R."/>
            <person name="Okamura Y."/>
            <person name="Kirsch R."/>
            <person name="Pauchet Y."/>
        </authorList>
    </citation>
    <scope>NUCLEOTIDE SEQUENCE</scope>
    <source>
        <strain evidence="3">AMC_N1</strain>
    </source>
</reference>
<sequence>MEAMQYELARNMTLLFFFERLLDKGEPRTLHDLSCQFGSKGFTKEMRQIAGGSQSGLKKFLMQYPALFSMEGEYVTINTFQHSSNKDSSGGKDYNTQAVEYFSEKLAQYGEGTEVPIRSLLGHRSQASPEVRHVSGQHFHEFREFLVKHPEAFTVDDEKETVILADFTTVKSHCPPELHFQPDVKIDPQETQTLLDFLAQCIEVKGPILVEQLFQIVSCNLPESMWSNLFNTPTHLTSFPEAVLRQLSHTIESGDAAADAEDQPETYHSSGLPNQGE</sequence>
<accession>A0AAV8YS08</accession>
<evidence type="ECO:0000313" key="4">
    <source>
        <dbReference type="Proteomes" id="UP001162162"/>
    </source>
</evidence>
<feature type="region of interest" description="Disordered" evidence="1">
    <location>
        <begin position="253"/>
        <end position="277"/>
    </location>
</feature>
<dbReference type="AlphaFoldDB" id="A0AAV8YS08"/>
<comment type="caution">
    <text evidence="3">The sequence shown here is derived from an EMBL/GenBank/DDBJ whole genome shotgun (WGS) entry which is preliminary data.</text>
</comment>
<gene>
    <name evidence="3" type="ORF">NQ318_005845</name>
</gene>
<keyword evidence="4" id="KW-1185">Reference proteome</keyword>
<evidence type="ECO:0000256" key="1">
    <source>
        <dbReference type="SAM" id="MobiDB-lite"/>
    </source>
</evidence>
<evidence type="ECO:0000259" key="2">
    <source>
        <dbReference type="Pfam" id="PF23713"/>
    </source>
</evidence>
<dbReference type="Pfam" id="PF23713">
    <property type="entry name" value="WHD_Egal"/>
    <property type="match status" value="3"/>
</dbReference>
<organism evidence="3 4">
    <name type="scientific">Aromia moschata</name>
    <dbReference type="NCBI Taxonomy" id="1265417"/>
    <lineage>
        <taxon>Eukaryota</taxon>
        <taxon>Metazoa</taxon>
        <taxon>Ecdysozoa</taxon>
        <taxon>Arthropoda</taxon>
        <taxon>Hexapoda</taxon>
        <taxon>Insecta</taxon>
        <taxon>Pterygota</taxon>
        <taxon>Neoptera</taxon>
        <taxon>Endopterygota</taxon>
        <taxon>Coleoptera</taxon>
        <taxon>Polyphaga</taxon>
        <taxon>Cucujiformia</taxon>
        <taxon>Chrysomeloidea</taxon>
        <taxon>Cerambycidae</taxon>
        <taxon>Cerambycinae</taxon>
        <taxon>Callichromatini</taxon>
        <taxon>Aromia</taxon>
    </lineage>
</organism>
<feature type="domain" description="Egal-1 winged helix" evidence="2">
    <location>
        <begin position="194"/>
        <end position="239"/>
    </location>
</feature>
<dbReference type="PANTHER" id="PTHR46814:SF1">
    <property type="entry name" value="EGALITARIAN, ISOFORM B"/>
    <property type="match status" value="1"/>
</dbReference>
<feature type="domain" description="Egal-1 winged helix" evidence="2">
    <location>
        <begin position="12"/>
        <end position="79"/>
    </location>
</feature>
<name>A0AAV8YS08_9CUCU</name>